<gene>
    <name evidence="3" type="primary">phnD</name>
    <name evidence="3" type="ORF">WKW79_19445</name>
</gene>
<accession>A0ABU8XA91</accession>
<name>A0ABU8XA91_9BURK</name>
<dbReference type="PANTHER" id="PTHR35841">
    <property type="entry name" value="PHOSPHONATES-BINDING PERIPLASMIC PROTEIN"/>
    <property type="match status" value="1"/>
</dbReference>
<reference evidence="3 4" key="1">
    <citation type="submission" date="2024-03" db="EMBL/GenBank/DDBJ databases">
        <title>Novel species of the genus Variovorax.</title>
        <authorList>
            <person name="Liu Q."/>
            <person name="Xin Y.-H."/>
        </authorList>
    </citation>
    <scope>NUCLEOTIDE SEQUENCE [LARGE SCALE GENOMIC DNA]</scope>
    <source>
        <strain evidence="3 4">KACC 18901</strain>
    </source>
</reference>
<keyword evidence="2" id="KW-0732">Signal</keyword>
<proteinExistence type="inferred from homology"/>
<evidence type="ECO:0000313" key="4">
    <source>
        <dbReference type="Proteomes" id="UP001367030"/>
    </source>
</evidence>
<evidence type="ECO:0000256" key="1">
    <source>
        <dbReference type="ARBA" id="ARBA00007162"/>
    </source>
</evidence>
<evidence type="ECO:0000256" key="2">
    <source>
        <dbReference type="ARBA" id="ARBA00022729"/>
    </source>
</evidence>
<dbReference type="EMBL" id="JBBKZS010000008">
    <property type="protein sequence ID" value="MEJ8856758.1"/>
    <property type="molecule type" value="Genomic_DNA"/>
</dbReference>
<dbReference type="Pfam" id="PF12974">
    <property type="entry name" value="Phosphonate-bd"/>
    <property type="match status" value="1"/>
</dbReference>
<protein>
    <submittedName>
        <fullName evidence="3">Phosphate/phosphite/phosphonate ABC transporter substrate-binding protein</fullName>
    </submittedName>
</protein>
<evidence type="ECO:0000313" key="3">
    <source>
        <dbReference type="EMBL" id="MEJ8856758.1"/>
    </source>
</evidence>
<organism evidence="3 4">
    <name type="scientific">Variovorax robiniae</name>
    <dbReference type="NCBI Taxonomy" id="1836199"/>
    <lineage>
        <taxon>Bacteria</taxon>
        <taxon>Pseudomonadati</taxon>
        <taxon>Pseudomonadota</taxon>
        <taxon>Betaproteobacteria</taxon>
        <taxon>Burkholderiales</taxon>
        <taxon>Comamonadaceae</taxon>
        <taxon>Variovorax</taxon>
    </lineage>
</organism>
<comment type="similarity">
    <text evidence="1">Belongs to the phosphate/phosphite/phosphonate binding protein family.</text>
</comment>
<dbReference type="RefSeq" id="WP_340336833.1">
    <property type="nucleotide sequence ID" value="NZ_JBBKZS010000008.1"/>
</dbReference>
<dbReference type="NCBIfam" id="TIGR01098">
    <property type="entry name" value="3A0109s03R"/>
    <property type="match status" value="1"/>
</dbReference>
<dbReference type="InterPro" id="IPR005770">
    <property type="entry name" value="PhnD"/>
</dbReference>
<dbReference type="Proteomes" id="UP001367030">
    <property type="component" value="Unassembled WGS sequence"/>
</dbReference>
<keyword evidence="4" id="KW-1185">Reference proteome</keyword>
<dbReference type="Gene3D" id="3.40.190.10">
    <property type="entry name" value="Periplasmic binding protein-like II"/>
    <property type="match status" value="2"/>
</dbReference>
<sequence>MAIQKQRACVRMWSCLAEVIRWVLGHGVAARLLVFACAGVVAVHAGAQVNAPLRFGVLPLGDVLESRRNWEPLWAEMAREIGQPIAALSLPSYGALARSIQQDGVDIALLPGKLALDAVVGGHMQVIAEVARRNGIPEHQSVLLTRKVPPFNSLDALLRAPERWVIARGPASSLTGFLVPQMQLFIPNNIEIETRFRDVVIGTHQETALAVANGDADVATNNTTDLERFRRQFPVEAERIQVIWSSASVPAAQILVRKGLAPEVKRKLRSALVDYGRADDVRGAQQRAVLRGLMSSYGYVAADNTALLPVADLEYESARSRALHGQWTSQEALRARLAALEREHRRWVALLQPDNALEEKPKR</sequence>
<dbReference type="PANTHER" id="PTHR35841:SF1">
    <property type="entry name" value="PHOSPHONATES-BINDING PERIPLASMIC PROTEIN"/>
    <property type="match status" value="1"/>
</dbReference>
<dbReference type="SUPFAM" id="SSF53850">
    <property type="entry name" value="Periplasmic binding protein-like II"/>
    <property type="match status" value="1"/>
</dbReference>
<comment type="caution">
    <text evidence="3">The sequence shown here is derived from an EMBL/GenBank/DDBJ whole genome shotgun (WGS) entry which is preliminary data.</text>
</comment>